<dbReference type="InterPro" id="IPR036390">
    <property type="entry name" value="WH_DNA-bd_sf"/>
</dbReference>
<comment type="caution">
    <text evidence="6">The sequence shown here is derived from an EMBL/GenBank/DDBJ whole genome shotgun (WGS) entry which is preliminary data.</text>
</comment>
<dbReference type="Pfam" id="PF03466">
    <property type="entry name" value="LysR_substrate"/>
    <property type="match status" value="1"/>
</dbReference>
<proteinExistence type="inferred from homology"/>
<dbReference type="PANTHER" id="PTHR30537:SF5">
    <property type="entry name" value="HTH-TYPE TRANSCRIPTIONAL ACTIVATOR TTDR-RELATED"/>
    <property type="match status" value="1"/>
</dbReference>
<name>A0ABU3A3H9_9GAMM</name>
<evidence type="ECO:0000256" key="3">
    <source>
        <dbReference type="ARBA" id="ARBA00023125"/>
    </source>
</evidence>
<dbReference type="PANTHER" id="PTHR30537">
    <property type="entry name" value="HTH-TYPE TRANSCRIPTIONAL REGULATOR"/>
    <property type="match status" value="1"/>
</dbReference>
<feature type="domain" description="HTH lysR-type" evidence="5">
    <location>
        <begin position="1"/>
        <end position="58"/>
    </location>
</feature>
<dbReference type="Gene3D" id="3.40.190.290">
    <property type="match status" value="1"/>
</dbReference>
<sequence length="304" mass="33790">MNIQHLELFVRISSTLNISTAGAELGLSPAVASSHVNKLEEKLGVRLIHRTTRKVSLTEEGQAFLHHAEDVLSSVEAAKASVGAGSSSPMGTLRIAAPASFGRMHLVPALAQFMQNFPHLKIDLKLSDTIVDLVEGGFDIAIRNSELKDSSLIARKLTTDKRILCASPKYIAEFGMPETPYDLKNHNCITLMGLDNWTFQQKKETFTIKVKGNFRTDNGEAIRDGCVKGLGITVNSTWSAYQQLLNGELVEVLPDYPLLSQTAIWAVYPSSRQLAPKVRAFIDYLTEHFNEKPYWDQDLESFFH</sequence>
<keyword evidence="7" id="KW-1185">Reference proteome</keyword>
<dbReference type="Pfam" id="PF00126">
    <property type="entry name" value="HTH_1"/>
    <property type="match status" value="1"/>
</dbReference>
<accession>A0ABU3A3H9</accession>
<dbReference type="InterPro" id="IPR058163">
    <property type="entry name" value="LysR-type_TF_proteobact-type"/>
</dbReference>
<dbReference type="SUPFAM" id="SSF46785">
    <property type="entry name" value="Winged helix' DNA-binding domain"/>
    <property type="match status" value="1"/>
</dbReference>
<reference evidence="6 7" key="1">
    <citation type="submission" date="2023-09" db="EMBL/GenBank/DDBJ databases">
        <authorList>
            <person name="Rey-Velasco X."/>
        </authorList>
    </citation>
    <scope>NUCLEOTIDE SEQUENCE [LARGE SCALE GENOMIC DNA]</scope>
    <source>
        <strain evidence="6 7">W431</strain>
    </source>
</reference>
<protein>
    <submittedName>
        <fullName evidence="6">LysR family transcriptional regulator</fullName>
    </submittedName>
</protein>
<evidence type="ECO:0000259" key="5">
    <source>
        <dbReference type="PROSITE" id="PS50931"/>
    </source>
</evidence>
<dbReference type="Gene3D" id="1.10.10.10">
    <property type="entry name" value="Winged helix-like DNA-binding domain superfamily/Winged helix DNA-binding domain"/>
    <property type="match status" value="1"/>
</dbReference>
<organism evidence="6 7">
    <name type="scientific">Thalassotalea castellviae</name>
    <dbReference type="NCBI Taxonomy" id="3075612"/>
    <lineage>
        <taxon>Bacteria</taxon>
        <taxon>Pseudomonadati</taxon>
        <taxon>Pseudomonadota</taxon>
        <taxon>Gammaproteobacteria</taxon>
        <taxon>Alteromonadales</taxon>
        <taxon>Colwelliaceae</taxon>
        <taxon>Thalassotalea</taxon>
    </lineage>
</organism>
<evidence type="ECO:0000313" key="7">
    <source>
        <dbReference type="Proteomes" id="UP001266357"/>
    </source>
</evidence>
<dbReference type="EMBL" id="JAVRIF010000008">
    <property type="protein sequence ID" value="MDT0604731.1"/>
    <property type="molecule type" value="Genomic_DNA"/>
</dbReference>
<evidence type="ECO:0000256" key="1">
    <source>
        <dbReference type="ARBA" id="ARBA00009437"/>
    </source>
</evidence>
<dbReference type="Proteomes" id="UP001266357">
    <property type="component" value="Unassembled WGS sequence"/>
</dbReference>
<dbReference type="InterPro" id="IPR005119">
    <property type="entry name" value="LysR_subst-bd"/>
</dbReference>
<dbReference type="InterPro" id="IPR000847">
    <property type="entry name" value="LysR_HTH_N"/>
</dbReference>
<dbReference type="SUPFAM" id="SSF53850">
    <property type="entry name" value="Periplasmic binding protein-like II"/>
    <property type="match status" value="1"/>
</dbReference>
<dbReference type="CDD" id="cd08422">
    <property type="entry name" value="PBP2_CrgA_like"/>
    <property type="match status" value="1"/>
</dbReference>
<gene>
    <name evidence="6" type="ORF">RM573_14070</name>
</gene>
<comment type="similarity">
    <text evidence="1">Belongs to the LysR transcriptional regulatory family.</text>
</comment>
<evidence type="ECO:0000256" key="4">
    <source>
        <dbReference type="ARBA" id="ARBA00023163"/>
    </source>
</evidence>
<dbReference type="PROSITE" id="PS50931">
    <property type="entry name" value="HTH_LYSR"/>
    <property type="match status" value="1"/>
</dbReference>
<keyword evidence="3" id="KW-0238">DNA-binding</keyword>
<dbReference type="InterPro" id="IPR036388">
    <property type="entry name" value="WH-like_DNA-bd_sf"/>
</dbReference>
<keyword evidence="4" id="KW-0804">Transcription</keyword>
<evidence type="ECO:0000256" key="2">
    <source>
        <dbReference type="ARBA" id="ARBA00023015"/>
    </source>
</evidence>
<keyword evidence="2" id="KW-0805">Transcription regulation</keyword>
<evidence type="ECO:0000313" key="6">
    <source>
        <dbReference type="EMBL" id="MDT0604731.1"/>
    </source>
</evidence>
<dbReference type="RefSeq" id="WP_311583363.1">
    <property type="nucleotide sequence ID" value="NZ_JAVRIF010000008.1"/>
</dbReference>